<dbReference type="AlphaFoldDB" id="A0A6N1VBR2"/>
<reference evidence="2 3" key="1">
    <citation type="submission" date="2020-06" db="EMBL/GenBank/DDBJ databases">
        <title>Oricola thermophila sp. nov. isolated from a tidal sediments.</title>
        <authorList>
            <person name="Kwon K.K."/>
            <person name="Yang S.-H."/>
            <person name="Park M.-J."/>
        </authorList>
    </citation>
    <scope>NUCLEOTIDE SEQUENCE [LARGE SCALE GENOMIC DNA]</scope>
    <source>
        <strain evidence="2 3">MEBiC13590</strain>
    </source>
</reference>
<feature type="compositionally biased region" description="Low complexity" evidence="1">
    <location>
        <begin position="142"/>
        <end position="152"/>
    </location>
</feature>
<sequence length="324" mass="36163">MAFDWERAVERNLDDLLRIVARLFFMAGIRTGRSLVFLPRGLRLRILAMLRPAEFAARRLVAMAACKLVTVVTRRAEARGKQPPAVRGTDPEGDEAAPSPVIPGPDPRTEDDPSAHSVNPAPVPKPKNCAHTVVLRDECPDGHPGAAPAGAPEPRPDMEPSDAELLDLFRDRPCFALFDPWKRYAPFLFDVTGLDGPFGHVFLEYDEDGDDWPEPDTDPDELVDARGLSRRIRALALALDDLDGQAARLARWKARFERAIERMQLADAGKLGGVTPDAVRRPSPWRFRPFRPGLPPGWRRRPRTEAEEILKECHTLALDAWNTS</sequence>
<evidence type="ECO:0000313" key="2">
    <source>
        <dbReference type="EMBL" id="QKV18320.1"/>
    </source>
</evidence>
<evidence type="ECO:0000256" key="1">
    <source>
        <dbReference type="SAM" id="MobiDB-lite"/>
    </source>
</evidence>
<evidence type="ECO:0000313" key="3">
    <source>
        <dbReference type="Proteomes" id="UP000509367"/>
    </source>
</evidence>
<dbReference type="KEGG" id="orm:HTY61_07560"/>
<proteinExistence type="predicted"/>
<organism evidence="2 3">
    <name type="scientific">Oricola thermophila</name>
    <dbReference type="NCBI Taxonomy" id="2742145"/>
    <lineage>
        <taxon>Bacteria</taxon>
        <taxon>Pseudomonadati</taxon>
        <taxon>Pseudomonadota</taxon>
        <taxon>Alphaproteobacteria</taxon>
        <taxon>Hyphomicrobiales</taxon>
        <taxon>Ahrensiaceae</taxon>
        <taxon>Oricola</taxon>
    </lineage>
</organism>
<name>A0A6N1VBR2_9HYPH</name>
<accession>A0A6N1VBR2</accession>
<dbReference type="Proteomes" id="UP000509367">
    <property type="component" value="Chromosome"/>
</dbReference>
<keyword evidence="3" id="KW-1185">Reference proteome</keyword>
<protein>
    <submittedName>
        <fullName evidence="2">Uncharacterized protein</fullName>
    </submittedName>
</protein>
<dbReference type="EMBL" id="CP054836">
    <property type="protein sequence ID" value="QKV18320.1"/>
    <property type="molecule type" value="Genomic_DNA"/>
</dbReference>
<gene>
    <name evidence="2" type="ORF">HTY61_07560</name>
</gene>
<feature type="region of interest" description="Disordered" evidence="1">
    <location>
        <begin position="77"/>
        <end position="161"/>
    </location>
</feature>
<dbReference type="RefSeq" id="WP_175276214.1">
    <property type="nucleotide sequence ID" value="NZ_CP054836.1"/>
</dbReference>